<sequence>MQQSHQLTNKSENSKLLYIGKSINTRACAQKFAEGQDFDLYAHESHKIIEELITRSLNHVDDRNSGQTVTKFIELEDDWKIENTEWPTIADFNEKLGANKIVEYIEKWNYDKCWLYAIDFMEKKSLEYTDVYEYRVRFSIPTRRQPIPKHTASVYFSIEVSKVQPKQNHVKVYFVFETMRLIHRPDQFRFRQNWLIDIITLKERMLEGIDY</sequence>
<dbReference type="PANTHER" id="PTHR35075">
    <property type="entry name" value="A-KINASE ANCHOR PROTEIN 14"/>
    <property type="match status" value="1"/>
</dbReference>
<proteinExistence type="predicted"/>
<evidence type="ECO:0008006" key="4">
    <source>
        <dbReference type="Google" id="ProtNLM"/>
    </source>
</evidence>
<dbReference type="Pfam" id="PF14469">
    <property type="entry name" value="AKAP28"/>
    <property type="match status" value="1"/>
</dbReference>
<accession>A0A813RI48</accession>
<name>A0A813RI48_9BILA</name>
<dbReference type="InterPro" id="IPR053084">
    <property type="entry name" value="AKAP"/>
</dbReference>
<dbReference type="GO" id="GO:0005952">
    <property type="term" value="C:cAMP-dependent protein kinase complex"/>
    <property type="evidence" value="ECO:0007669"/>
    <property type="project" value="TreeGrafter"/>
</dbReference>
<reference evidence="1" key="1">
    <citation type="submission" date="2021-02" db="EMBL/GenBank/DDBJ databases">
        <authorList>
            <person name="Nowell W R."/>
        </authorList>
    </citation>
    <scope>NUCLEOTIDE SEQUENCE</scope>
</reference>
<dbReference type="InterPro" id="IPR025663">
    <property type="entry name" value="AKAP_28"/>
</dbReference>
<dbReference type="Proteomes" id="UP000681722">
    <property type="component" value="Unassembled WGS sequence"/>
</dbReference>
<organism evidence="1 3">
    <name type="scientific">Didymodactylos carnosus</name>
    <dbReference type="NCBI Taxonomy" id="1234261"/>
    <lineage>
        <taxon>Eukaryota</taxon>
        <taxon>Metazoa</taxon>
        <taxon>Spiralia</taxon>
        <taxon>Gnathifera</taxon>
        <taxon>Rotifera</taxon>
        <taxon>Eurotatoria</taxon>
        <taxon>Bdelloidea</taxon>
        <taxon>Philodinida</taxon>
        <taxon>Philodinidae</taxon>
        <taxon>Didymodactylos</taxon>
    </lineage>
</organism>
<evidence type="ECO:0000313" key="2">
    <source>
        <dbReference type="EMBL" id="CAF3564536.1"/>
    </source>
</evidence>
<gene>
    <name evidence="1" type="ORF">GPM918_LOCUS2480</name>
    <name evidence="2" type="ORF">SRO942_LOCUS2480</name>
</gene>
<dbReference type="OrthoDB" id="2148342at2759"/>
<dbReference type="GO" id="GO:0034237">
    <property type="term" value="F:protein kinase A regulatory subunit binding"/>
    <property type="evidence" value="ECO:0007669"/>
    <property type="project" value="TreeGrafter"/>
</dbReference>
<dbReference type="EMBL" id="CAJNOQ010000276">
    <property type="protein sequence ID" value="CAF0781239.1"/>
    <property type="molecule type" value="Genomic_DNA"/>
</dbReference>
<dbReference type="Proteomes" id="UP000663829">
    <property type="component" value="Unassembled WGS sequence"/>
</dbReference>
<evidence type="ECO:0000313" key="3">
    <source>
        <dbReference type="Proteomes" id="UP000663829"/>
    </source>
</evidence>
<keyword evidence="3" id="KW-1185">Reference proteome</keyword>
<dbReference type="AlphaFoldDB" id="A0A813RI48"/>
<evidence type="ECO:0000313" key="1">
    <source>
        <dbReference type="EMBL" id="CAF0781239.1"/>
    </source>
</evidence>
<protein>
    <recommendedName>
        <fullName evidence="4">A-kinase anchor protein 14</fullName>
    </recommendedName>
</protein>
<dbReference type="EMBL" id="CAJOBC010000276">
    <property type="protein sequence ID" value="CAF3564536.1"/>
    <property type="molecule type" value="Genomic_DNA"/>
</dbReference>
<dbReference type="PANTHER" id="PTHR35075:SF1">
    <property type="entry name" value="A-KINASE ANCHOR PROTEIN 14"/>
    <property type="match status" value="1"/>
</dbReference>
<comment type="caution">
    <text evidence="1">The sequence shown here is derived from an EMBL/GenBank/DDBJ whole genome shotgun (WGS) entry which is preliminary data.</text>
</comment>